<keyword evidence="2" id="KW-1185">Reference proteome</keyword>
<dbReference type="Proteomes" id="UP000050525">
    <property type="component" value="Unassembled WGS sequence"/>
</dbReference>
<proteinExistence type="predicted"/>
<comment type="caution">
    <text evidence="1">The sequence shown here is derived from an EMBL/GenBank/DDBJ whole genome shotgun (WGS) entry which is preliminary data.</text>
</comment>
<dbReference type="AlphaFoldDB" id="A0A151NWC8"/>
<evidence type="ECO:0000313" key="2">
    <source>
        <dbReference type="Proteomes" id="UP000050525"/>
    </source>
</evidence>
<gene>
    <name evidence="1" type="ORF">Y1Q_0011052</name>
</gene>
<reference evidence="1 2" key="1">
    <citation type="journal article" date="2012" name="Genome Biol.">
        <title>Sequencing three crocodilian genomes to illuminate the evolution of archosaurs and amniotes.</title>
        <authorList>
            <person name="St John J.A."/>
            <person name="Braun E.L."/>
            <person name="Isberg S.R."/>
            <person name="Miles L.G."/>
            <person name="Chong A.Y."/>
            <person name="Gongora J."/>
            <person name="Dalzell P."/>
            <person name="Moran C."/>
            <person name="Bed'hom B."/>
            <person name="Abzhanov A."/>
            <person name="Burgess S.C."/>
            <person name="Cooksey A.M."/>
            <person name="Castoe T.A."/>
            <person name="Crawford N.G."/>
            <person name="Densmore L.D."/>
            <person name="Drew J.C."/>
            <person name="Edwards S.V."/>
            <person name="Faircloth B.C."/>
            <person name="Fujita M.K."/>
            <person name="Greenwold M.J."/>
            <person name="Hoffmann F.G."/>
            <person name="Howard J.M."/>
            <person name="Iguchi T."/>
            <person name="Janes D.E."/>
            <person name="Khan S.Y."/>
            <person name="Kohno S."/>
            <person name="de Koning A.J."/>
            <person name="Lance S.L."/>
            <person name="McCarthy F.M."/>
            <person name="McCormack J.E."/>
            <person name="Merchant M.E."/>
            <person name="Peterson D.G."/>
            <person name="Pollock D.D."/>
            <person name="Pourmand N."/>
            <person name="Raney B.J."/>
            <person name="Roessler K.A."/>
            <person name="Sanford J.R."/>
            <person name="Sawyer R.H."/>
            <person name="Schmidt C.J."/>
            <person name="Triplett E.W."/>
            <person name="Tuberville T.D."/>
            <person name="Venegas-Anaya M."/>
            <person name="Howard J.T."/>
            <person name="Jarvis E.D."/>
            <person name="Guillette L.J.Jr."/>
            <person name="Glenn T.C."/>
            <person name="Green R.E."/>
            <person name="Ray D.A."/>
        </authorList>
    </citation>
    <scope>NUCLEOTIDE SEQUENCE [LARGE SCALE GENOMIC DNA]</scope>
    <source>
        <strain evidence="1">KSC_2009_1</strain>
    </source>
</reference>
<name>A0A151NWC8_ALLMI</name>
<sequence length="71" mass="8201">MGGQTEPSGSMHGWWDTYAKAIIHRGRGELISNRYDWLKWFEESAYQPWMTGVLQLWPYFLVPPAQIGSGN</sequence>
<evidence type="ECO:0000313" key="1">
    <source>
        <dbReference type="EMBL" id="KYO41211.1"/>
    </source>
</evidence>
<organism evidence="1 2">
    <name type="scientific">Alligator mississippiensis</name>
    <name type="common">American alligator</name>
    <dbReference type="NCBI Taxonomy" id="8496"/>
    <lineage>
        <taxon>Eukaryota</taxon>
        <taxon>Metazoa</taxon>
        <taxon>Chordata</taxon>
        <taxon>Craniata</taxon>
        <taxon>Vertebrata</taxon>
        <taxon>Euteleostomi</taxon>
        <taxon>Archelosauria</taxon>
        <taxon>Archosauria</taxon>
        <taxon>Crocodylia</taxon>
        <taxon>Alligatoridae</taxon>
        <taxon>Alligatorinae</taxon>
        <taxon>Alligator</taxon>
    </lineage>
</organism>
<dbReference type="EMBL" id="AKHW03001657">
    <property type="protein sequence ID" value="KYO41211.1"/>
    <property type="molecule type" value="Genomic_DNA"/>
</dbReference>
<protein>
    <submittedName>
        <fullName evidence="1">Uncharacterized protein</fullName>
    </submittedName>
</protein>
<accession>A0A151NWC8</accession>